<evidence type="ECO:0000256" key="5">
    <source>
        <dbReference type="SAM" id="MobiDB-lite"/>
    </source>
</evidence>
<gene>
    <name evidence="7" type="ORF">DPV79_08565</name>
</gene>
<proteinExistence type="predicted"/>
<dbReference type="PANTHER" id="PTHR30055:SF234">
    <property type="entry name" value="HTH-TYPE TRANSCRIPTIONAL REGULATOR BETI"/>
    <property type="match status" value="1"/>
</dbReference>
<evidence type="ECO:0000256" key="3">
    <source>
        <dbReference type="ARBA" id="ARBA00023163"/>
    </source>
</evidence>
<keyword evidence="2 4" id="KW-0238">DNA-binding</keyword>
<evidence type="ECO:0000256" key="2">
    <source>
        <dbReference type="ARBA" id="ARBA00023125"/>
    </source>
</evidence>
<dbReference type="Pfam" id="PF00440">
    <property type="entry name" value="TetR_N"/>
    <property type="match status" value="1"/>
</dbReference>
<dbReference type="GO" id="GO:0000976">
    <property type="term" value="F:transcription cis-regulatory region binding"/>
    <property type="evidence" value="ECO:0007669"/>
    <property type="project" value="TreeGrafter"/>
</dbReference>
<protein>
    <submittedName>
        <fullName evidence="7">TetR/AcrR family transcriptional regulator</fullName>
    </submittedName>
</protein>
<dbReference type="InterPro" id="IPR009057">
    <property type="entry name" value="Homeodomain-like_sf"/>
</dbReference>
<dbReference type="PROSITE" id="PS50977">
    <property type="entry name" value="HTH_TETR_2"/>
    <property type="match status" value="1"/>
</dbReference>
<sequence>MNEKSAVARPRGRRPSVDDFDLRDHMLDVAMQLFAERGIAATTVAQIAAAAGVTSAMVHYYFTNRERLLDAIVEERLAQAIAFVWRPTEPRIDDDPFALVGELVDRFFDVTHRMPWLPSIWLREIVHEGGLLRERMVRRIPLDHVGRFAERIRGAQQAGTLNPALEPAFLFHSIVALVMLPLATAKLWQSARGMPPIDRDVLHRHVRALLGSGMQPPAPARRARARSPRRPS</sequence>
<dbReference type="AlphaFoldDB" id="A0A365QZ14"/>
<comment type="caution">
    <text evidence="7">The sequence shown here is derived from an EMBL/GenBank/DDBJ whole genome shotgun (WGS) entry which is preliminary data.</text>
</comment>
<dbReference type="InterPro" id="IPR036271">
    <property type="entry name" value="Tet_transcr_reg_TetR-rel_C_sf"/>
</dbReference>
<keyword evidence="3" id="KW-0804">Transcription</keyword>
<dbReference type="RefSeq" id="WP_060324870.1">
    <property type="nucleotide sequence ID" value="NZ_QMFZ01000005.1"/>
</dbReference>
<dbReference type="SUPFAM" id="SSF46689">
    <property type="entry name" value="Homeodomain-like"/>
    <property type="match status" value="1"/>
</dbReference>
<dbReference type="InterPro" id="IPR001647">
    <property type="entry name" value="HTH_TetR"/>
</dbReference>
<dbReference type="PRINTS" id="PR00455">
    <property type="entry name" value="HTHTETR"/>
</dbReference>
<keyword evidence="8" id="KW-1185">Reference proteome</keyword>
<dbReference type="SUPFAM" id="SSF48498">
    <property type="entry name" value="Tetracyclin repressor-like, C-terminal domain"/>
    <property type="match status" value="1"/>
</dbReference>
<feature type="region of interest" description="Disordered" evidence="5">
    <location>
        <begin position="211"/>
        <end position="232"/>
    </location>
</feature>
<dbReference type="PANTHER" id="PTHR30055">
    <property type="entry name" value="HTH-TYPE TRANSCRIPTIONAL REGULATOR RUTR"/>
    <property type="match status" value="1"/>
</dbReference>
<feature type="domain" description="HTH tetR-type" evidence="6">
    <location>
        <begin position="20"/>
        <end position="80"/>
    </location>
</feature>
<feature type="compositionally biased region" description="Basic residues" evidence="5">
    <location>
        <begin position="221"/>
        <end position="232"/>
    </location>
</feature>
<evidence type="ECO:0000256" key="4">
    <source>
        <dbReference type="PROSITE-ProRule" id="PRU00335"/>
    </source>
</evidence>
<dbReference type="Proteomes" id="UP000252458">
    <property type="component" value="Unassembled WGS sequence"/>
</dbReference>
<name>A0A365QZ14_9BURK</name>
<accession>A0A365QZ14</accession>
<keyword evidence="1" id="KW-0805">Transcription regulation</keyword>
<dbReference type="Gene3D" id="1.10.357.10">
    <property type="entry name" value="Tetracycline Repressor, domain 2"/>
    <property type="match status" value="1"/>
</dbReference>
<evidence type="ECO:0000256" key="1">
    <source>
        <dbReference type="ARBA" id="ARBA00023015"/>
    </source>
</evidence>
<dbReference type="GO" id="GO:0003700">
    <property type="term" value="F:DNA-binding transcription factor activity"/>
    <property type="evidence" value="ECO:0007669"/>
    <property type="project" value="TreeGrafter"/>
</dbReference>
<organism evidence="7 8">
    <name type="scientific">Burkholderia reimsis</name>
    <dbReference type="NCBI Taxonomy" id="2234132"/>
    <lineage>
        <taxon>Bacteria</taxon>
        <taxon>Pseudomonadati</taxon>
        <taxon>Pseudomonadota</taxon>
        <taxon>Betaproteobacteria</taxon>
        <taxon>Burkholderiales</taxon>
        <taxon>Burkholderiaceae</taxon>
        <taxon>Burkholderia</taxon>
    </lineage>
</organism>
<evidence type="ECO:0000313" key="7">
    <source>
        <dbReference type="EMBL" id="RBB40979.1"/>
    </source>
</evidence>
<evidence type="ECO:0000313" key="8">
    <source>
        <dbReference type="Proteomes" id="UP000252458"/>
    </source>
</evidence>
<dbReference type="EMBL" id="QMFZ01000005">
    <property type="protein sequence ID" value="RBB40979.1"/>
    <property type="molecule type" value="Genomic_DNA"/>
</dbReference>
<evidence type="ECO:0000259" key="6">
    <source>
        <dbReference type="PROSITE" id="PS50977"/>
    </source>
</evidence>
<reference evidence="7 8" key="1">
    <citation type="submission" date="2018-06" db="EMBL/GenBank/DDBJ databases">
        <title>Draft genome sequence of Burkholderia reimsis strain BE51 isolated from a French agricultural soil.</title>
        <authorList>
            <person name="Esmaeel Q."/>
        </authorList>
    </citation>
    <scope>NUCLEOTIDE SEQUENCE [LARGE SCALE GENOMIC DNA]</scope>
    <source>
        <strain evidence="7 8">BE51</strain>
    </source>
</reference>
<feature type="DNA-binding region" description="H-T-H motif" evidence="4">
    <location>
        <begin position="43"/>
        <end position="62"/>
    </location>
</feature>
<dbReference type="InterPro" id="IPR050109">
    <property type="entry name" value="HTH-type_TetR-like_transc_reg"/>
</dbReference>